<dbReference type="Pfam" id="PF14608">
    <property type="entry name" value="zf-CCCH_2"/>
    <property type="match status" value="4"/>
</dbReference>
<dbReference type="OrthoDB" id="438553at2759"/>
<name>A0A6G1I202_9PEZI</name>
<evidence type="ECO:0000256" key="6">
    <source>
        <dbReference type="ARBA" id="ARBA00022833"/>
    </source>
</evidence>
<keyword evidence="11" id="KW-1185">Reference proteome</keyword>
<dbReference type="Pfam" id="PF22683">
    <property type="entry name" value="Nab2-like_zf-CCCH"/>
    <property type="match status" value="1"/>
</dbReference>
<comment type="similarity">
    <text evidence="2">Belongs to the ZC3H14 family.</text>
</comment>
<dbReference type="GO" id="GO:0005737">
    <property type="term" value="C:cytoplasm"/>
    <property type="evidence" value="ECO:0007669"/>
    <property type="project" value="TreeGrafter"/>
</dbReference>
<dbReference type="GO" id="GO:0008270">
    <property type="term" value="F:zinc ion binding"/>
    <property type="evidence" value="ECO:0007669"/>
    <property type="project" value="UniProtKB-KW"/>
</dbReference>
<evidence type="ECO:0000256" key="5">
    <source>
        <dbReference type="ARBA" id="ARBA00022771"/>
    </source>
</evidence>
<feature type="region of interest" description="Disordered" evidence="8">
    <location>
        <begin position="262"/>
        <end position="337"/>
    </location>
</feature>
<evidence type="ECO:0000256" key="1">
    <source>
        <dbReference type="ARBA" id="ARBA00004123"/>
    </source>
</evidence>
<dbReference type="Gene3D" id="4.10.1000.30">
    <property type="match status" value="1"/>
</dbReference>
<sequence>MPVEVAVNTPLAEALQTIVLPKLVDVGWSTGMQDDTLSEYIILMLANGKSQEQIASELSNDLLDLGPNDQGAVDFARWLFEQVEILNAQINGGTSAPVGNGDAMQQTATEPYASVENNDSEMREAGDGQGPGVPTGPKFMRNGSANPKLNKRMVGQLNKNMDRSGDSALHRIRGGGGVGRINSHASRDPPKGPRSQQIQRGIAAGNGRGIPPMQQQMPMGPMGGPASPYPVVMGAQQMQQMMAMFEEQARMMAQLTGTGMVPPFPQQGMPPQGQPQGRSMFDRVENRPHRGRGDRFQDRGRQQHPHGQQQKSHKEDVAMGEDAPMKSPVDGEGGEGKDPSMTLCHFNLACTKPDCPFAHQSPAARPGVTIDMSDECSYGVACTNPKCVGRHPSPGKKIAHQSQMDCKFGSYCTKFPNCPFRHVRECRNGADCTTEGCTFFHNPTKCKFNPCLNPQCPFKHADGQKRGAFDDKVWKAEDDKKEHVSERKFVDDEGGEEELIIPGTQNVEVETQIIT</sequence>
<dbReference type="InterPro" id="IPR055046">
    <property type="entry name" value="Nab2-like_Znf-CCCH"/>
</dbReference>
<feature type="domain" description="Nab2-like CCCH zinc finger" evidence="9">
    <location>
        <begin position="446"/>
        <end position="465"/>
    </location>
</feature>
<dbReference type="GO" id="GO:0043488">
    <property type="term" value="P:regulation of mRNA stability"/>
    <property type="evidence" value="ECO:0007669"/>
    <property type="project" value="InterPro"/>
</dbReference>
<dbReference type="InterPro" id="IPR043094">
    <property type="entry name" value="Nab2/ZC3H14_N_sf"/>
</dbReference>
<proteinExistence type="inferred from homology"/>
<evidence type="ECO:0000256" key="4">
    <source>
        <dbReference type="ARBA" id="ARBA00022737"/>
    </source>
</evidence>
<dbReference type="PANTHER" id="PTHR14738:SF29">
    <property type="entry name" value="ZINC FINGER CCCH DOMAIN-CONTAINING PROTEIN 14"/>
    <property type="match status" value="1"/>
</dbReference>
<dbReference type="EMBL" id="ML996691">
    <property type="protein sequence ID" value="KAF2402282.1"/>
    <property type="molecule type" value="Genomic_DNA"/>
</dbReference>
<protein>
    <recommendedName>
        <fullName evidence="9">Nab2-like CCCH zinc finger domain-containing protein</fullName>
    </recommendedName>
</protein>
<evidence type="ECO:0000256" key="3">
    <source>
        <dbReference type="ARBA" id="ARBA00022723"/>
    </source>
</evidence>
<evidence type="ECO:0000313" key="11">
    <source>
        <dbReference type="Proteomes" id="UP000799640"/>
    </source>
</evidence>
<dbReference type="Gene3D" id="1.10.340.40">
    <property type="entry name" value="Nuclear abundant poly(A) RNA-bind protein 2, N-terminal domain"/>
    <property type="match status" value="1"/>
</dbReference>
<gene>
    <name evidence="10" type="ORF">EJ06DRAFT_536772</name>
</gene>
<evidence type="ECO:0000256" key="7">
    <source>
        <dbReference type="ARBA" id="ARBA00023242"/>
    </source>
</evidence>
<evidence type="ECO:0000256" key="2">
    <source>
        <dbReference type="ARBA" id="ARBA00008423"/>
    </source>
</evidence>
<dbReference type="GO" id="GO:0008143">
    <property type="term" value="F:poly(A) binding"/>
    <property type="evidence" value="ECO:0007669"/>
    <property type="project" value="InterPro"/>
</dbReference>
<evidence type="ECO:0000256" key="8">
    <source>
        <dbReference type="SAM" id="MobiDB-lite"/>
    </source>
</evidence>
<dbReference type="Proteomes" id="UP000799640">
    <property type="component" value="Unassembled WGS sequence"/>
</dbReference>
<dbReference type="GO" id="GO:0005634">
    <property type="term" value="C:nucleus"/>
    <property type="evidence" value="ECO:0007669"/>
    <property type="project" value="UniProtKB-SubCell"/>
</dbReference>
<feature type="compositionally biased region" description="Low complexity" evidence="8">
    <location>
        <begin position="266"/>
        <end position="277"/>
    </location>
</feature>
<keyword evidence="6" id="KW-0862">Zinc</keyword>
<dbReference type="Gene3D" id="4.10.1000.40">
    <property type="match status" value="1"/>
</dbReference>
<feature type="compositionally biased region" description="Basic and acidic residues" evidence="8">
    <location>
        <begin position="160"/>
        <end position="169"/>
    </location>
</feature>
<feature type="region of interest" description="Disordered" evidence="8">
    <location>
        <begin position="120"/>
        <end position="198"/>
    </location>
</feature>
<dbReference type="PANTHER" id="PTHR14738">
    <property type="entry name" value="ZINC FINGER CCCH DOMAIN-CONTAINING PROTEIN 14"/>
    <property type="match status" value="1"/>
</dbReference>
<keyword evidence="3" id="KW-0479">Metal-binding</keyword>
<comment type="subcellular location">
    <subcellularLocation>
        <location evidence="1">Nucleus</location>
    </subcellularLocation>
</comment>
<organism evidence="10 11">
    <name type="scientific">Trichodelitschia bisporula</name>
    <dbReference type="NCBI Taxonomy" id="703511"/>
    <lineage>
        <taxon>Eukaryota</taxon>
        <taxon>Fungi</taxon>
        <taxon>Dikarya</taxon>
        <taxon>Ascomycota</taxon>
        <taxon>Pezizomycotina</taxon>
        <taxon>Dothideomycetes</taxon>
        <taxon>Dothideomycetes incertae sedis</taxon>
        <taxon>Phaeotrichales</taxon>
        <taxon>Phaeotrichaceae</taxon>
        <taxon>Trichodelitschia</taxon>
    </lineage>
</organism>
<keyword evidence="5" id="KW-0863">Zinc-finger</keyword>
<feature type="compositionally biased region" description="Basic and acidic residues" evidence="8">
    <location>
        <begin position="280"/>
        <end position="301"/>
    </location>
</feature>
<evidence type="ECO:0000259" key="9">
    <source>
        <dbReference type="Pfam" id="PF22683"/>
    </source>
</evidence>
<accession>A0A6G1I202</accession>
<evidence type="ECO:0000313" key="10">
    <source>
        <dbReference type="EMBL" id="KAF2402282.1"/>
    </source>
</evidence>
<reference evidence="10" key="1">
    <citation type="journal article" date="2020" name="Stud. Mycol.">
        <title>101 Dothideomycetes genomes: a test case for predicting lifestyles and emergence of pathogens.</title>
        <authorList>
            <person name="Haridas S."/>
            <person name="Albert R."/>
            <person name="Binder M."/>
            <person name="Bloem J."/>
            <person name="Labutti K."/>
            <person name="Salamov A."/>
            <person name="Andreopoulos B."/>
            <person name="Baker S."/>
            <person name="Barry K."/>
            <person name="Bills G."/>
            <person name="Bluhm B."/>
            <person name="Cannon C."/>
            <person name="Castanera R."/>
            <person name="Culley D."/>
            <person name="Daum C."/>
            <person name="Ezra D."/>
            <person name="Gonzalez J."/>
            <person name="Henrissat B."/>
            <person name="Kuo A."/>
            <person name="Liang C."/>
            <person name="Lipzen A."/>
            <person name="Lutzoni F."/>
            <person name="Magnuson J."/>
            <person name="Mondo S."/>
            <person name="Nolan M."/>
            <person name="Ohm R."/>
            <person name="Pangilinan J."/>
            <person name="Park H.-J."/>
            <person name="Ramirez L."/>
            <person name="Alfaro M."/>
            <person name="Sun H."/>
            <person name="Tritt A."/>
            <person name="Yoshinaga Y."/>
            <person name="Zwiers L.-H."/>
            <person name="Turgeon B."/>
            <person name="Goodwin S."/>
            <person name="Spatafora J."/>
            <person name="Crous P."/>
            <person name="Grigoriev I."/>
        </authorList>
    </citation>
    <scope>NUCLEOTIDE SEQUENCE</scope>
    <source>
        <strain evidence="10">CBS 262.69</strain>
    </source>
</reference>
<keyword evidence="7" id="KW-0539">Nucleus</keyword>
<dbReference type="InterPro" id="IPR040366">
    <property type="entry name" value="Nab2/ZC3H14"/>
</dbReference>
<dbReference type="FunFam" id="1.10.340.40:FF:000001">
    <property type="entry name" value="Nuclear polyadenylated RNA-binding protein nab2"/>
    <property type="match status" value="1"/>
</dbReference>
<dbReference type="AlphaFoldDB" id="A0A6G1I202"/>
<keyword evidence="4" id="KW-0677">Repeat</keyword>